<evidence type="ECO:0000313" key="2">
    <source>
        <dbReference type="WBParaSite" id="RSKR_0000884700.1"/>
    </source>
</evidence>
<dbReference type="WBParaSite" id="RSKR_0000884700.1">
    <property type="protein sequence ID" value="RSKR_0000884700.1"/>
    <property type="gene ID" value="RSKR_0000884700"/>
</dbReference>
<accession>A0AC35U835</accession>
<proteinExistence type="predicted"/>
<reference evidence="2" key="1">
    <citation type="submission" date="2016-11" db="UniProtKB">
        <authorList>
            <consortium name="WormBaseParasite"/>
        </authorList>
    </citation>
    <scope>IDENTIFICATION</scope>
    <source>
        <strain evidence="2">KR3021</strain>
    </source>
</reference>
<dbReference type="Proteomes" id="UP000095286">
    <property type="component" value="Unplaced"/>
</dbReference>
<sequence>MLTIFITILAIYAVIYVIKFYKNASRYPPGPFPLPLLGNIHQMEPVYIADYFQTISKTHGSIFTIYLPDPVIVITSYELIKEALVTKGDDFIGRSNGYPDCFFQLEPHKGISFNDSENWRVQRSVSMQILKDFGMAKSIMEDRVNDCIDDMFNHINPTIANNELVDFRAPVQLCISNITGSIVFGSKGTCEEDLSRINNYVKTLDEVSVALSDLFVGTLYRVFGSNPWIISFFNLFKTKGVVLMQQFGRNVKEDVAKLKKTFVKGEEPTNFIHAYMEKMETVGGYINEDQLDAVIVDLWFAGLDTTRATMLHFFNLMALYPEKQQKAREEILKVVGPDQLITMADKVRLPYCTALVFELQRIANILSFIISHRCVRDTEVGGHKILKDTIIFPQIFNVMKYDEVFDDTNSFKPERFLNEDESAIVKGSTERVIPFSLGKRQCMGMSLVNVELFLISIRFLQKYKISVPAGQTPPKQQAPWGIITKPEPYPFKVEAL</sequence>
<name>A0AC35U835_9BILA</name>
<organism evidence="1 2">
    <name type="scientific">Rhabditophanes sp. KR3021</name>
    <dbReference type="NCBI Taxonomy" id="114890"/>
    <lineage>
        <taxon>Eukaryota</taxon>
        <taxon>Metazoa</taxon>
        <taxon>Ecdysozoa</taxon>
        <taxon>Nematoda</taxon>
        <taxon>Chromadorea</taxon>
        <taxon>Rhabditida</taxon>
        <taxon>Tylenchina</taxon>
        <taxon>Panagrolaimomorpha</taxon>
        <taxon>Strongyloidoidea</taxon>
        <taxon>Alloionematidae</taxon>
        <taxon>Rhabditophanes</taxon>
    </lineage>
</organism>
<protein>
    <submittedName>
        <fullName evidence="2">Cytochrome P450</fullName>
    </submittedName>
</protein>
<evidence type="ECO:0000313" key="1">
    <source>
        <dbReference type="Proteomes" id="UP000095286"/>
    </source>
</evidence>